<evidence type="ECO:0000313" key="9">
    <source>
        <dbReference type="EMBL" id="CAB4721360.1"/>
    </source>
</evidence>
<dbReference type="SUPFAM" id="SSF144091">
    <property type="entry name" value="Rhomboid-like"/>
    <property type="match status" value="1"/>
</dbReference>
<evidence type="ECO:0000256" key="3">
    <source>
        <dbReference type="ARBA" id="ARBA00022692"/>
    </source>
</evidence>
<proteinExistence type="inferred from homology"/>
<evidence type="ECO:0000256" key="5">
    <source>
        <dbReference type="ARBA" id="ARBA00022989"/>
    </source>
</evidence>
<evidence type="ECO:0000313" key="10">
    <source>
        <dbReference type="EMBL" id="CAB4788285.1"/>
    </source>
</evidence>
<evidence type="ECO:0000256" key="7">
    <source>
        <dbReference type="SAM" id="Phobius"/>
    </source>
</evidence>
<accession>A0A6J6RBI3</accession>
<reference evidence="9" key="1">
    <citation type="submission" date="2020-05" db="EMBL/GenBank/DDBJ databases">
        <authorList>
            <person name="Chiriac C."/>
            <person name="Salcher M."/>
            <person name="Ghai R."/>
            <person name="Kavagutti S V."/>
        </authorList>
    </citation>
    <scope>NUCLEOTIDE SEQUENCE</scope>
</reference>
<evidence type="ECO:0000313" key="11">
    <source>
        <dbReference type="EMBL" id="CAB4872686.1"/>
    </source>
</evidence>
<evidence type="ECO:0000256" key="4">
    <source>
        <dbReference type="ARBA" id="ARBA00022801"/>
    </source>
</evidence>
<dbReference type="EMBL" id="CAFBLJ010000053">
    <property type="protein sequence ID" value="CAB4872686.1"/>
    <property type="molecule type" value="Genomic_DNA"/>
</dbReference>
<evidence type="ECO:0000256" key="1">
    <source>
        <dbReference type="ARBA" id="ARBA00004141"/>
    </source>
</evidence>
<keyword evidence="6 7" id="KW-0472">Membrane</keyword>
<dbReference type="EMBL" id="CAFBMF010000021">
    <property type="protein sequence ID" value="CAB4893041.1"/>
    <property type="molecule type" value="Genomic_DNA"/>
</dbReference>
<dbReference type="EMBL" id="CAEZZP010000183">
    <property type="protein sequence ID" value="CAB4788285.1"/>
    <property type="molecule type" value="Genomic_DNA"/>
</dbReference>
<dbReference type="EMBL" id="CAFBPS010000038">
    <property type="protein sequence ID" value="CAB5027597.1"/>
    <property type="molecule type" value="Genomic_DNA"/>
</dbReference>
<dbReference type="GO" id="GO:0004252">
    <property type="term" value="F:serine-type endopeptidase activity"/>
    <property type="evidence" value="ECO:0007669"/>
    <property type="project" value="InterPro"/>
</dbReference>
<evidence type="ECO:0000313" key="12">
    <source>
        <dbReference type="EMBL" id="CAB4893041.1"/>
    </source>
</evidence>
<dbReference type="Pfam" id="PF01694">
    <property type="entry name" value="Rhomboid"/>
    <property type="match status" value="1"/>
</dbReference>
<feature type="transmembrane region" description="Helical" evidence="7">
    <location>
        <begin position="123"/>
        <end position="147"/>
    </location>
</feature>
<feature type="transmembrane region" description="Helical" evidence="7">
    <location>
        <begin position="186"/>
        <end position="206"/>
    </location>
</feature>
<dbReference type="AlphaFoldDB" id="A0A6J6RBI3"/>
<keyword evidence="4" id="KW-0378">Hydrolase</keyword>
<keyword evidence="5 7" id="KW-1133">Transmembrane helix</keyword>
<dbReference type="EMBL" id="CAEZYH010000040">
    <property type="protein sequence ID" value="CAB4721360.1"/>
    <property type="molecule type" value="Genomic_DNA"/>
</dbReference>
<dbReference type="PANTHER" id="PTHR43731">
    <property type="entry name" value="RHOMBOID PROTEASE"/>
    <property type="match status" value="1"/>
</dbReference>
<keyword evidence="3 7" id="KW-0812">Transmembrane</keyword>
<dbReference type="InterPro" id="IPR022764">
    <property type="entry name" value="Peptidase_S54_rhomboid_dom"/>
</dbReference>
<evidence type="ECO:0000313" key="13">
    <source>
        <dbReference type="EMBL" id="CAB5027597.1"/>
    </source>
</evidence>
<dbReference type="PANTHER" id="PTHR43731:SF14">
    <property type="entry name" value="PRESENILIN-ASSOCIATED RHOMBOID-LIKE PROTEIN, MITOCHONDRIAL"/>
    <property type="match status" value="1"/>
</dbReference>
<comment type="subcellular location">
    <subcellularLocation>
        <location evidence="1">Membrane</location>
        <topology evidence="1">Multi-pass membrane protein</topology>
    </subcellularLocation>
</comment>
<feature type="transmembrane region" description="Helical" evidence="7">
    <location>
        <begin position="159"/>
        <end position="180"/>
    </location>
</feature>
<dbReference type="Gene3D" id="1.20.1540.10">
    <property type="entry name" value="Rhomboid-like"/>
    <property type="match status" value="1"/>
</dbReference>
<feature type="transmembrane region" description="Helical" evidence="7">
    <location>
        <begin position="268"/>
        <end position="286"/>
    </location>
</feature>
<feature type="transmembrane region" description="Helical" evidence="7">
    <location>
        <begin position="73"/>
        <end position="91"/>
    </location>
</feature>
<sequence length="287" mass="30221">MSDTSDFAPPVLPRCYRHSNMPTGRSCTRCGRPACGDCLQAVSIGSQCPDCIKASRPAATVRAKDWNASQNALVTRVIMGINIAVFIWVLIGDTSTAGFGSSVSSREVDLGLNKLLLSYNHEWYRLITSGFLHFGILHIAMNMYLLFQLGKLLEAPLGRVRFGLLYFACLLGGSLGVLVIEGSSTGLHGGASGAVFGLMGAAAIGMHRRGINIFQTGLGATLMINLLLTFTIPGISIGGHIGGIVMGAVCGSIMLSPPSQKQPQWLSYLVPVIAIIGSVVASIVIVG</sequence>
<evidence type="ECO:0000259" key="8">
    <source>
        <dbReference type="Pfam" id="PF01694"/>
    </source>
</evidence>
<gene>
    <name evidence="9" type="ORF">UFOPK2658_01052</name>
    <name evidence="10" type="ORF">UFOPK2880_01849</name>
    <name evidence="11" type="ORF">UFOPK3304_01095</name>
    <name evidence="12" type="ORF">UFOPK3494_00503</name>
    <name evidence="13" type="ORF">UFOPK4134_00686</name>
</gene>
<dbReference type="InterPro" id="IPR035952">
    <property type="entry name" value="Rhomboid-like_sf"/>
</dbReference>
<name>A0A6J6RBI3_9ZZZZ</name>
<evidence type="ECO:0000256" key="2">
    <source>
        <dbReference type="ARBA" id="ARBA00009045"/>
    </source>
</evidence>
<feature type="transmembrane region" description="Helical" evidence="7">
    <location>
        <begin position="237"/>
        <end position="256"/>
    </location>
</feature>
<feature type="domain" description="Peptidase S54 rhomboid" evidence="8">
    <location>
        <begin position="121"/>
        <end position="255"/>
    </location>
</feature>
<dbReference type="InterPro" id="IPR050925">
    <property type="entry name" value="Rhomboid_protease_S54"/>
</dbReference>
<evidence type="ECO:0000256" key="6">
    <source>
        <dbReference type="ARBA" id="ARBA00023136"/>
    </source>
</evidence>
<dbReference type="GO" id="GO:0016020">
    <property type="term" value="C:membrane"/>
    <property type="evidence" value="ECO:0007669"/>
    <property type="project" value="UniProtKB-SubCell"/>
</dbReference>
<comment type="similarity">
    <text evidence="2">Belongs to the peptidase S54 family.</text>
</comment>
<protein>
    <submittedName>
        <fullName evidence="9">Unannotated protein</fullName>
    </submittedName>
</protein>
<organism evidence="9">
    <name type="scientific">freshwater metagenome</name>
    <dbReference type="NCBI Taxonomy" id="449393"/>
    <lineage>
        <taxon>unclassified sequences</taxon>
        <taxon>metagenomes</taxon>
        <taxon>ecological metagenomes</taxon>
    </lineage>
</organism>